<reference evidence="9 10" key="1">
    <citation type="submission" date="2015-06" db="EMBL/GenBank/DDBJ databases">
        <title>A Comprehensive Approach to Explore the Metabolic and Phylogenetic Diversity of Bacterial Steroid Degradation in the Environment: Testosterone as an Example.</title>
        <authorList>
            <person name="Yang F.-C."/>
            <person name="Chen Y.-L."/>
            <person name="Yu C.-P."/>
            <person name="Tang S.-L."/>
            <person name="Wang P.-H."/>
            <person name="Ismail W."/>
            <person name="Wang C.-H."/>
            <person name="Yang C.-Y."/>
            <person name="Chiang Y.-R."/>
        </authorList>
    </citation>
    <scope>NUCLEOTIDE SEQUENCE [LARGE SCALE GENOMIC DNA]</scope>
    <source>
        <strain evidence="9 10">DSM 18526</strain>
    </source>
</reference>
<keyword evidence="2" id="KW-0540">Nuclease</keyword>
<evidence type="ECO:0000256" key="6">
    <source>
        <dbReference type="SAM" id="Coils"/>
    </source>
</evidence>
<evidence type="ECO:0000256" key="3">
    <source>
        <dbReference type="ARBA" id="ARBA00022759"/>
    </source>
</evidence>
<feature type="domain" description="Endoribonuclease YicC-like N-terminal" evidence="7">
    <location>
        <begin position="2"/>
        <end position="154"/>
    </location>
</feature>
<protein>
    <recommendedName>
        <fullName evidence="11">YicC family protein</fullName>
    </recommendedName>
</protein>
<feature type="domain" description="Endoribonuclease YicC-like C-terminal" evidence="8">
    <location>
        <begin position="173"/>
        <end position="288"/>
    </location>
</feature>
<name>A0A127FD02_STEDE</name>
<dbReference type="InterPro" id="IPR005229">
    <property type="entry name" value="YicC/YloC-like"/>
</dbReference>
<accession>A0A127FD02</accession>
<evidence type="ECO:0000256" key="4">
    <source>
        <dbReference type="ARBA" id="ARBA00022801"/>
    </source>
</evidence>
<dbReference type="STRING" id="465721.ACG33_14535"/>
<evidence type="ECO:0000259" key="7">
    <source>
        <dbReference type="Pfam" id="PF03755"/>
    </source>
</evidence>
<dbReference type="Pfam" id="PF03755">
    <property type="entry name" value="YicC-like_N"/>
    <property type="match status" value="1"/>
</dbReference>
<keyword evidence="6" id="KW-0175">Coiled coil</keyword>
<dbReference type="InterPro" id="IPR013551">
    <property type="entry name" value="YicC-like_C"/>
</dbReference>
<comment type="cofactor">
    <cofactor evidence="1">
        <name>a divalent metal cation</name>
        <dbReference type="ChEBI" id="CHEBI:60240"/>
    </cofactor>
</comment>
<evidence type="ECO:0000256" key="1">
    <source>
        <dbReference type="ARBA" id="ARBA00001968"/>
    </source>
</evidence>
<dbReference type="PATRIC" id="fig|465721.4.peg.3109"/>
<dbReference type="Pfam" id="PF08340">
    <property type="entry name" value="YicC-like_C"/>
    <property type="match status" value="1"/>
</dbReference>
<proteinExistence type="inferred from homology"/>
<keyword evidence="4" id="KW-0378">Hydrolase</keyword>
<evidence type="ECO:0008006" key="11">
    <source>
        <dbReference type="Google" id="ProtNLM"/>
    </source>
</evidence>
<evidence type="ECO:0000256" key="2">
    <source>
        <dbReference type="ARBA" id="ARBA00022722"/>
    </source>
</evidence>
<dbReference type="EMBL" id="CP011971">
    <property type="protein sequence ID" value="AMN48294.1"/>
    <property type="molecule type" value="Genomic_DNA"/>
</dbReference>
<organism evidence="9 10">
    <name type="scientific">Steroidobacter denitrificans</name>
    <dbReference type="NCBI Taxonomy" id="465721"/>
    <lineage>
        <taxon>Bacteria</taxon>
        <taxon>Pseudomonadati</taxon>
        <taxon>Pseudomonadota</taxon>
        <taxon>Gammaproteobacteria</taxon>
        <taxon>Steroidobacterales</taxon>
        <taxon>Steroidobacteraceae</taxon>
        <taxon>Steroidobacter</taxon>
    </lineage>
</organism>
<dbReference type="OrthoDB" id="9771229at2"/>
<dbReference type="PANTHER" id="PTHR30636:SF3">
    <property type="entry name" value="UPF0701 PROTEIN YICC"/>
    <property type="match status" value="1"/>
</dbReference>
<dbReference type="GO" id="GO:0016787">
    <property type="term" value="F:hydrolase activity"/>
    <property type="evidence" value="ECO:0007669"/>
    <property type="project" value="UniProtKB-KW"/>
</dbReference>
<dbReference type="NCBIfam" id="TIGR00255">
    <property type="entry name" value="YicC/YloC family endoribonuclease"/>
    <property type="match status" value="1"/>
</dbReference>
<dbReference type="KEGG" id="sdf:ACG33_14535"/>
<keyword evidence="3" id="KW-0255">Endonuclease</keyword>
<dbReference type="RefSeq" id="WP_066922251.1">
    <property type="nucleotide sequence ID" value="NZ_CP011971.1"/>
</dbReference>
<comment type="similarity">
    <text evidence="5">Belongs to the YicC/YloC family.</text>
</comment>
<dbReference type="AlphaFoldDB" id="A0A127FD02"/>
<evidence type="ECO:0000256" key="5">
    <source>
        <dbReference type="ARBA" id="ARBA00035648"/>
    </source>
</evidence>
<sequence>MIRSMTGFARRECKGSWGTLICELRTVNHRYLEISLRLPDELKALDNDMRRIIAGALRRGKVDAGLFLKSAAGAQRSLDLDPALLDALLDHIERLRTRLKDPAPVDPVDLLRWPGLIREADIDVQPVLTASQELLREALQELNETRQREGRRIQELLLSRCAAMREQVEAVKLRRPEVIRRMRERVVEKISQLGITTDNERLEQELVLYVHKLDVDEELDRLAGHLDEVTSVLNADQPAGRRLDFLMQELNREANTLSSKSQDSETTKAAVDMKVFIEQMREQVQNIE</sequence>
<dbReference type="GO" id="GO:0004521">
    <property type="term" value="F:RNA endonuclease activity"/>
    <property type="evidence" value="ECO:0007669"/>
    <property type="project" value="InterPro"/>
</dbReference>
<gene>
    <name evidence="9" type="ORF">ACG33_14535</name>
</gene>
<dbReference type="PANTHER" id="PTHR30636">
    <property type="entry name" value="UPF0701 PROTEIN YICC"/>
    <property type="match status" value="1"/>
</dbReference>
<keyword evidence="10" id="KW-1185">Reference proteome</keyword>
<evidence type="ECO:0000259" key="8">
    <source>
        <dbReference type="Pfam" id="PF08340"/>
    </source>
</evidence>
<feature type="coiled-coil region" evidence="6">
    <location>
        <begin position="128"/>
        <end position="159"/>
    </location>
</feature>
<dbReference type="InterPro" id="IPR013527">
    <property type="entry name" value="YicC-like_N"/>
</dbReference>
<evidence type="ECO:0000313" key="9">
    <source>
        <dbReference type="EMBL" id="AMN48294.1"/>
    </source>
</evidence>
<evidence type="ECO:0000313" key="10">
    <source>
        <dbReference type="Proteomes" id="UP000070250"/>
    </source>
</evidence>
<dbReference type="Proteomes" id="UP000070250">
    <property type="component" value="Chromosome"/>
</dbReference>